<organism evidence="2 3">
    <name type="scientific">Culter alburnus</name>
    <name type="common">Topmouth culter</name>
    <dbReference type="NCBI Taxonomy" id="194366"/>
    <lineage>
        <taxon>Eukaryota</taxon>
        <taxon>Metazoa</taxon>
        <taxon>Chordata</taxon>
        <taxon>Craniata</taxon>
        <taxon>Vertebrata</taxon>
        <taxon>Euteleostomi</taxon>
        <taxon>Actinopterygii</taxon>
        <taxon>Neopterygii</taxon>
        <taxon>Teleostei</taxon>
        <taxon>Ostariophysi</taxon>
        <taxon>Cypriniformes</taxon>
        <taxon>Xenocyprididae</taxon>
        <taxon>Xenocypridinae</taxon>
        <taxon>Culter</taxon>
    </lineage>
</organism>
<dbReference type="PANTHER" id="PTHR38706">
    <property type="entry name" value="SI:CH211-198C19.1-RELATED"/>
    <property type="match status" value="1"/>
</dbReference>
<feature type="region of interest" description="Disordered" evidence="1">
    <location>
        <begin position="190"/>
        <end position="230"/>
    </location>
</feature>
<accession>A0AAW2B7N2</accession>
<sequence>METLNELSQLRDSGFGQPWPRHGLKLLYWFANDCVSFGNENIMISECDPADGDFGFHRFKNRYDEYGDKLLPDIDFPYYVVGNLNSPGAEELPDYVSEDNSPVLHNSNIDRIIVSLYDEEWFHRVYVTQHHNRSNDYDPNATYPISRSLLMIIRRMSLEDFLEEMGYFTYIQPFYPMPVINYSPQTTNTFRPDLPAVTPSSSDSDDSESPETQNNDTKIQIDDDTSSQHPSENLTMIRRLWNIFCTIL</sequence>
<protein>
    <submittedName>
        <fullName evidence="2">Uncharacterized protein</fullName>
    </submittedName>
</protein>
<comment type="caution">
    <text evidence="2">The sequence shown here is derived from an EMBL/GenBank/DDBJ whole genome shotgun (WGS) entry which is preliminary data.</text>
</comment>
<name>A0AAW2B7N2_CULAL</name>
<dbReference type="PANTHER" id="PTHR38706:SF2">
    <property type="match status" value="1"/>
</dbReference>
<evidence type="ECO:0000313" key="3">
    <source>
        <dbReference type="Proteomes" id="UP001479290"/>
    </source>
</evidence>
<proteinExistence type="predicted"/>
<evidence type="ECO:0000256" key="1">
    <source>
        <dbReference type="SAM" id="MobiDB-lite"/>
    </source>
</evidence>
<dbReference type="AlphaFoldDB" id="A0AAW2B7N2"/>
<keyword evidence="3" id="KW-1185">Reference proteome</keyword>
<gene>
    <name evidence="2" type="ORF">ABG768_001346</name>
</gene>
<reference evidence="2 3" key="1">
    <citation type="submission" date="2024-05" db="EMBL/GenBank/DDBJ databases">
        <title>A high-quality chromosomal-level genome assembly of Topmouth culter (Culter alburnus).</title>
        <authorList>
            <person name="Zhao H."/>
        </authorList>
    </citation>
    <scope>NUCLEOTIDE SEQUENCE [LARGE SCALE GENOMIC DNA]</scope>
    <source>
        <strain evidence="2">CATC2023</strain>
        <tissue evidence="2">Muscle</tissue>
    </source>
</reference>
<dbReference type="Proteomes" id="UP001479290">
    <property type="component" value="Unassembled WGS sequence"/>
</dbReference>
<evidence type="ECO:0000313" key="2">
    <source>
        <dbReference type="EMBL" id="KAK9981822.1"/>
    </source>
</evidence>
<dbReference type="EMBL" id="JAWDJR010000001">
    <property type="protein sequence ID" value="KAK9981822.1"/>
    <property type="molecule type" value="Genomic_DNA"/>
</dbReference>